<dbReference type="RefSeq" id="WP_145257962.1">
    <property type="nucleotide sequence ID" value="NZ_CP036279.1"/>
</dbReference>
<dbReference type="OrthoDB" id="9810880at2"/>
<evidence type="ECO:0000256" key="4">
    <source>
        <dbReference type="ARBA" id="ARBA00022741"/>
    </source>
</evidence>
<dbReference type="InterPro" id="IPR004399">
    <property type="entry name" value="HMP/HMP-P_kinase_dom"/>
</dbReference>
<feature type="domain" description="Pyridoxamine kinase/Phosphomethylpyrimidine kinase" evidence="7">
    <location>
        <begin position="12"/>
        <end position="253"/>
    </location>
</feature>
<keyword evidence="5 8" id="KW-0418">Kinase</keyword>
<dbReference type="SUPFAM" id="SSF53613">
    <property type="entry name" value="Ribokinase-like"/>
    <property type="match status" value="1"/>
</dbReference>
<dbReference type="FunFam" id="3.40.1190.20:FF:000003">
    <property type="entry name" value="Phosphomethylpyrimidine kinase ThiD"/>
    <property type="match status" value="1"/>
</dbReference>
<evidence type="ECO:0000256" key="5">
    <source>
        <dbReference type="ARBA" id="ARBA00022777"/>
    </source>
</evidence>
<evidence type="ECO:0000256" key="2">
    <source>
        <dbReference type="ARBA" id="ARBA00012135"/>
    </source>
</evidence>
<dbReference type="KEGG" id="knv:Pan216_22180"/>
<sequence length="261" mass="27203">MCVALTIAGSEPSGGAGLQADLKTFTRFGVYGMNVVTLLTVGNTRGITRVAMMDVDLVRQQLESVLADIPVDAAKTGALGSLAMIDLVAEFAPNFSFPLVVDPVMVSKQGNPLIDADAVEILKRRLLPHAFVTTPNIPEAEALSGIEIGGVEALEEAARAIAALGPRHVIVKGGRLADRAVDVLWSDGEVLRFDGPHLDNPNTHGTGCVFSSALTSLLARGVDLSEAVGQAKRFVAEAIRTSPGLGRGCGPVNFDVPIAEA</sequence>
<dbReference type="GO" id="GO:0008902">
    <property type="term" value="F:hydroxymethylpyrimidine kinase activity"/>
    <property type="evidence" value="ECO:0007669"/>
    <property type="project" value="UniProtKB-EC"/>
</dbReference>
<keyword evidence="4" id="KW-0547">Nucleotide-binding</keyword>
<evidence type="ECO:0000256" key="6">
    <source>
        <dbReference type="ARBA" id="ARBA00022840"/>
    </source>
</evidence>
<reference evidence="8 9" key="1">
    <citation type="submission" date="2019-02" db="EMBL/GenBank/DDBJ databases">
        <title>Deep-cultivation of Planctomycetes and their phenomic and genomic characterization uncovers novel biology.</title>
        <authorList>
            <person name="Wiegand S."/>
            <person name="Jogler M."/>
            <person name="Boedeker C."/>
            <person name="Pinto D."/>
            <person name="Vollmers J."/>
            <person name="Rivas-Marin E."/>
            <person name="Kohn T."/>
            <person name="Peeters S.H."/>
            <person name="Heuer A."/>
            <person name="Rast P."/>
            <person name="Oberbeckmann S."/>
            <person name="Bunk B."/>
            <person name="Jeske O."/>
            <person name="Meyerdierks A."/>
            <person name="Storesund J.E."/>
            <person name="Kallscheuer N."/>
            <person name="Luecker S."/>
            <person name="Lage O.M."/>
            <person name="Pohl T."/>
            <person name="Merkel B.J."/>
            <person name="Hornburger P."/>
            <person name="Mueller R.-W."/>
            <person name="Bruemmer F."/>
            <person name="Labrenz M."/>
            <person name="Spormann A.M."/>
            <person name="Op den Camp H."/>
            <person name="Overmann J."/>
            <person name="Amann R."/>
            <person name="Jetten M.S.M."/>
            <person name="Mascher T."/>
            <person name="Medema M.H."/>
            <person name="Devos D.P."/>
            <person name="Kaster A.-K."/>
            <person name="Ovreas L."/>
            <person name="Rohde M."/>
            <person name="Galperin M.Y."/>
            <person name="Jogler C."/>
        </authorList>
    </citation>
    <scope>NUCLEOTIDE SEQUENCE [LARGE SCALE GENOMIC DNA]</scope>
    <source>
        <strain evidence="8 9">Pan216</strain>
    </source>
</reference>
<dbReference type="Proteomes" id="UP000317093">
    <property type="component" value="Chromosome"/>
</dbReference>
<dbReference type="CDD" id="cd01169">
    <property type="entry name" value="HMPP_kinase"/>
    <property type="match status" value="1"/>
</dbReference>
<dbReference type="GO" id="GO:0005524">
    <property type="term" value="F:ATP binding"/>
    <property type="evidence" value="ECO:0007669"/>
    <property type="project" value="UniProtKB-KW"/>
</dbReference>
<dbReference type="GO" id="GO:0005829">
    <property type="term" value="C:cytosol"/>
    <property type="evidence" value="ECO:0007669"/>
    <property type="project" value="TreeGrafter"/>
</dbReference>
<dbReference type="Pfam" id="PF08543">
    <property type="entry name" value="Phos_pyr_kin"/>
    <property type="match status" value="1"/>
</dbReference>
<evidence type="ECO:0000256" key="1">
    <source>
        <dbReference type="ARBA" id="ARBA00004948"/>
    </source>
</evidence>
<dbReference type="GO" id="GO:0008972">
    <property type="term" value="F:phosphomethylpyrimidine kinase activity"/>
    <property type="evidence" value="ECO:0007669"/>
    <property type="project" value="InterPro"/>
</dbReference>
<gene>
    <name evidence="8" type="primary">thiD</name>
    <name evidence="8" type="ORF">Pan216_22180</name>
</gene>
<evidence type="ECO:0000256" key="3">
    <source>
        <dbReference type="ARBA" id="ARBA00022679"/>
    </source>
</evidence>
<name>A0A518B344_9BACT</name>
<protein>
    <recommendedName>
        <fullName evidence="2">hydroxymethylpyrimidine kinase</fullName>
        <ecNumber evidence="2">2.7.1.49</ecNumber>
    </recommendedName>
</protein>
<dbReference type="NCBIfam" id="TIGR00097">
    <property type="entry name" value="HMP-P_kinase"/>
    <property type="match status" value="1"/>
</dbReference>
<dbReference type="EMBL" id="CP036279">
    <property type="protein sequence ID" value="QDU61362.1"/>
    <property type="molecule type" value="Genomic_DNA"/>
</dbReference>
<dbReference type="PANTHER" id="PTHR20858:SF17">
    <property type="entry name" value="HYDROXYMETHYLPYRIMIDINE_PHOSPHOMETHYLPYRIMIDINE KINASE THI20-RELATED"/>
    <property type="match status" value="1"/>
</dbReference>
<organism evidence="8 9">
    <name type="scientific">Kolteria novifilia</name>
    <dbReference type="NCBI Taxonomy" id="2527975"/>
    <lineage>
        <taxon>Bacteria</taxon>
        <taxon>Pseudomonadati</taxon>
        <taxon>Planctomycetota</taxon>
        <taxon>Planctomycetia</taxon>
        <taxon>Kolteriales</taxon>
        <taxon>Kolteriaceae</taxon>
        <taxon>Kolteria</taxon>
    </lineage>
</organism>
<keyword evidence="6" id="KW-0067">ATP-binding</keyword>
<dbReference type="GO" id="GO:0009228">
    <property type="term" value="P:thiamine biosynthetic process"/>
    <property type="evidence" value="ECO:0007669"/>
    <property type="project" value="InterPro"/>
</dbReference>
<evidence type="ECO:0000313" key="8">
    <source>
        <dbReference type="EMBL" id="QDU61362.1"/>
    </source>
</evidence>
<dbReference type="Gene3D" id="3.40.1190.20">
    <property type="match status" value="1"/>
</dbReference>
<keyword evidence="3 8" id="KW-0808">Transferase</keyword>
<keyword evidence="9" id="KW-1185">Reference proteome</keyword>
<dbReference type="PANTHER" id="PTHR20858">
    <property type="entry name" value="PHOSPHOMETHYLPYRIMIDINE KINASE"/>
    <property type="match status" value="1"/>
</dbReference>
<evidence type="ECO:0000313" key="9">
    <source>
        <dbReference type="Proteomes" id="UP000317093"/>
    </source>
</evidence>
<dbReference type="InterPro" id="IPR013749">
    <property type="entry name" value="PM/HMP-P_kinase-1"/>
</dbReference>
<comment type="pathway">
    <text evidence="1">Cofactor biosynthesis; thiamine diphosphate biosynthesis.</text>
</comment>
<dbReference type="AlphaFoldDB" id="A0A518B344"/>
<proteinExistence type="predicted"/>
<accession>A0A518B344</accession>
<dbReference type="EC" id="2.7.1.49" evidence="2"/>
<evidence type="ECO:0000259" key="7">
    <source>
        <dbReference type="Pfam" id="PF08543"/>
    </source>
</evidence>
<dbReference type="InterPro" id="IPR029056">
    <property type="entry name" value="Ribokinase-like"/>
</dbReference>